<name>A0A0F9DDC8_9ZZZZ</name>
<sequence>MSTSLATFDQDQVGQLEAIVSECNLTALETQGNFQRTFMLAEGMKRIRDLITPEMMQSIMALQGSGLGFLTDKDDKGGYPLETVKQITIEAALRGLNMVGNEVNIIAKRLYATKNGLQRLVREWPGLTNFCLSLGIPEPHQSNCLVEAFATWTLNGKAQSLERRGKEAIPVRRNKEMGDDAILGKAKRKMYAAVYEQLTGMNTDFPEGEVADALNVSSSPARIG</sequence>
<dbReference type="EMBL" id="LAZR01042242">
    <property type="protein sequence ID" value="KKL09998.1"/>
    <property type="molecule type" value="Genomic_DNA"/>
</dbReference>
<protein>
    <submittedName>
        <fullName evidence="1">Uncharacterized protein</fullName>
    </submittedName>
</protein>
<gene>
    <name evidence="1" type="ORF">LCGC14_2560230</name>
</gene>
<evidence type="ECO:0000313" key="1">
    <source>
        <dbReference type="EMBL" id="KKL09998.1"/>
    </source>
</evidence>
<dbReference type="AlphaFoldDB" id="A0A0F9DDC8"/>
<organism evidence="1">
    <name type="scientific">marine sediment metagenome</name>
    <dbReference type="NCBI Taxonomy" id="412755"/>
    <lineage>
        <taxon>unclassified sequences</taxon>
        <taxon>metagenomes</taxon>
        <taxon>ecological metagenomes</taxon>
    </lineage>
</organism>
<accession>A0A0F9DDC8</accession>
<feature type="non-terminal residue" evidence="1">
    <location>
        <position position="224"/>
    </location>
</feature>
<reference evidence="1" key="1">
    <citation type="journal article" date="2015" name="Nature">
        <title>Complex archaea that bridge the gap between prokaryotes and eukaryotes.</title>
        <authorList>
            <person name="Spang A."/>
            <person name="Saw J.H."/>
            <person name="Jorgensen S.L."/>
            <person name="Zaremba-Niedzwiedzka K."/>
            <person name="Martijn J."/>
            <person name="Lind A.E."/>
            <person name="van Eijk R."/>
            <person name="Schleper C."/>
            <person name="Guy L."/>
            <person name="Ettema T.J."/>
        </authorList>
    </citation>
    <scope>NUCLEOTIDE SEQUENCE</scope>
</reference>
<comment type="caution">
    <text evidence="1">The sequence shown here is derived from an EMBL/GenBank/DDBJ whole genome shotgun (WGS) entry which is preliminary data.</text>
</comment>
<proteinExistence type="predicted"/>